<dbReference type="EC" id="3.2.1.52" evidence="3"/>
<dbReference type="GO" id="GO:0030203">
    <property type="term" value="P:glycosaminoglycan metabolic process"/>
    <property type="evidence" value="ECO:0007669"/>
    <property type="project" value="TreeGrafter"/>
</dbReference>
<dbReference type="InterPro" id="IPR029018">
    <property type="entry name" value="Hex-like_dom2"/>
</dbReference>
<evidence type="ECO:0000313" key="10">
    <source>
        <dbReference type="Proteomes" id="UP000504606"/>
    </source>
</evidence>
<dbReference type="GeneID" id="113206698"/>
<evidence type="ECO:0000256" key="2">
    <source>
        <dbReference type="ARBA" id="ARBA00006285"/>
    </source>
</evidence>
<evidence type="ECO:0000259" key="9">
    <source>
        <dbReference type="Pfam" id="PF14845"/>
    </source>
</evidence>
<reference evidence="11" key="1">
    <citation type="submission" date="2025-08" db="UniProtKB">
        <authorList>
            <consortium name="RefSeq"/>
        </authorList>
    </citation>
    <scope>IDENTIFICATION</scope>
    <source>
        <tissue evidence="11">Whole organism</tissue>
    </source>
</reference>
<evidence type="ECO:0000256" key="1">
    <source>
        <dbReference type="ARBA" id="ARBA00001231"/>
    </source>
</evidence>
<evidence type="ECO:0000313" key="11">
    <source>
        <dbReference type="RefSeq" id="XP_052127097.1"/>
    </source>
</evidence>
<keyword evidence="7" id="KW-0732">Signal</keyword>
<dbReference type="Pfam" id="PF14845">
    <property type="entry name" value="Glycohydro_20b2"/>
    <property type="match status" value="1"/>
</dbReference>
<evidence type="ECO:0000256" key="7">
    <source>
        <dbReference type="SAM" id="SignalP"/>
    </source>
</evidence>
<dbReference type="GO" id="GO:0005886">
    <property type="term" value="C:plasma membrane"/>
    <property type="evidence" value="ECO:0007669"/>
    <property type="project" value="TreeGrafter"/>
</dbReference>
<dbReference type="Gene3D" id="3.30.379.10">
    <property type="entry name" value="Chitobiase/beta-hexosaminidase domain 2-like"/>
    <property type="match status" value="1"/>
</dbReference>
<dbReference type="SUPFAM" id="SSF51445">
    <property type="entry name" value="(Trans)glycosidases"/>
    <property type="match status" value="1"/>
</dbReference>
<gene>
    <name evidence="11" type="primary">LOC113206698</name>
</gene>
<sequence>MLVQALLPLGVLVVLAPPAAPAIGGGSGPWECVEGRCVGGAEVAASQLLQPVPLHQASQAACRLHCGQHGALWPRPTGPTTIGRQVVSIDPGRVRIQLSVPPPARARASGPGPPLGVAARAVLQEASRGLDAALRRLCDAGCVAGDHGLAVVINATGADLGLDWDTDESYRLDVSSKGGTVRATVHAATVWGARHGVQTLGQLVTAIAMPATSAGSPPRVMLVAVAAARVADAPRYPHRGVLLDTARHYLPLSALLRTVDAMAASKLNVLHWHATDSHSFPLLLPGAPQLARTGAYSPREVYSPAAVASVLR</sequence>
<keyword evidence="6" id="KW-0326">Glycosidase</keyword>
<dbReference type="SUPFAM" id="SSF55545">
    <property type="entry name" value="beta-N-acetylhexosaminidase-like domain"/>
    <property type="match status" value="1"/>
</dbReference>
<dbReference type="Gene3D" id="3.20.20.80">
    <property type="entry name" value="Glycosidases"/>
    <property type="match status" value="1"/>
</dbReference>
<dbReference type="Proteomes" id="UP000504606">
    <property type="component" value="Unplaced"/>
</dbReference>
<accession>A0A9C6X0W3</accession>
<dbReference type="InterPro" id="IPR015883">
    <property type="entry name" value="Glyco_hydro_20_cat"/>
</dbReference>
<dbReference type="OrthoDB" id="428480at2759"/>
<feature type="chain" id="PRO_5039019152" description="beta-N-acetylhexosaminidase" evidence="7">
    <location>
        <begin position="22"/>
        <end position="312"/>
    </location>
</feature>
<proteinExistence type="inferred from homology"/>
<dbReference type="InterPro" id="IPR017853">
    <property type="entry name" value="GH"/>
</dbReference>
<dbReference type="InterPro" id="IPR025705">
    <property type="entry name" value="Beta_hexosaminidase_sua/sub"/>
</dbReference>
<dbReference type="PANTHER" id="PTHR22600:SF42">
    <property type="entry name" value="BETA-N-ACETYLHEXOSAMINIDASE"/>
    <property type="match status" value="1"/>
</dbReference>
<dbReference type="GO" id="GO:0005975">
    <property type="term" value="P:carbohydrate metabolic process"/>
    <property type="evidence" value="ECO:0007669"/>
    <property type="project" value="InterPro"/>
</dbReference>
<dbReference type="InterPro" id="IPR029019">
    <property type="entry name" value="HEX_eukaryotic_N"/>
</dbReference>
<name>A0A9C6X0W3_FRAOC</name>
<protein>
    <recommendedName>
        <fullName evidence="3">beta-N-acetylhexosaminidase</fullName>
        <ecNumber evidence="3">3.2.1.52</ecNumber>
    </recommendedName>
</protein>
<dbReference type="RefSeq" id="XP_052127097.1">
    <property type="nucleotide sequence ID" value="XM_052271137.1"/>
</dbReference>
<comment type="catalytic activity">
    <reaction evidence="1">
        <text>Hydrolysis of terminal non-reducing N-acetyl-D-hexosamine residues in N-acetyl-beta-D-hexosaminides.</text>
        <dbReference type="EC" id="3.2.1.52"/>
    </reaction>
</comment>
<feature type="domain" description="Glycoside hydrolase family 20 catalytic" evidence="8">
    <location>
        <begin position="236"/>
        <end position="310"/>
    </location>
</feature>
<keyword evidence="5" id="KW-0325">Glycoprotein</keyword>
<dbReference type="KEGG" id="foc:113206698"/>
<evidence type="ECO:0000259" key="8">
    <source>
        <dbReference type="Pfam" id="PF00728"/>
    </source>
</evidence>
<evidence type="ECO:0000256" key="5">
    <source>
        <dbReference type="ARBA" id="ARBA00023180"/>
    </source>
</evidence>
<feature type="signal peptide" evidence="7">
    <location>
        <begin position="1"/>
        <end position="21"/>
    </location>
</feature>
<evidence type="ECO:0000256" key="6">
    <source>
        <dbReference type="ARBA" id="ARBA00023295"/>
    </source>
</evidence>
<organism evidence="10 11">
    <name type="scientific">Frankliniella occidentalis</name>
    <name type="common">Western flower thrips</name>
    <name type="synonym">Euthrips occidentalis</name>
    <dbReference type="NCBI Taxonomy" id="133901"/>
    <lineage>
        <taxon>Eukaryota</taxon>
        <taxon>Metazoa</taxon>
        <taxon>Ecdysozoa</taxon>
        <taxon>Arthropoda</taxon>
        <taxon>Hexapoda</taxon>
        <taxon>Insecta</taxon>
        <taxon>Pterygota</taxon>
        <taxon>Neoptera</taxon>
        <taxon>Paraneoptera</taxon>
        <taxon>Thysanoptera</taxon>
        <taxon>Terebrantia</taxon>
        <taxon>Thripoidea</taxon>
        <taxon>Thripidae</taxon>
        <taxon>Frankliniella</taxon>
    </lineage>
</organism>
<feature type="domain" description="Beta-hexosaminidase eukaryotic type N-terminal" evidence="9">
    <location>
        <begin position="152"/>
        <end position="203"/>
    </location>
</feature>
<keyword evidence="10" id="KW-1185">Reference proteome</keyword>
<dbReference type="Pfam" id="PF00728">
    <property type="entry name" value="Glyco_hydro_20"/>
    <property type="match status" value="1"/>
</dbReference>
<comment type="similarity">
    <text evidence="2">Belongs to the glycosyl hydrolase 20 family.</text>
</comment>
<evidence type="ECO:0000256" key="4">
    <source>
        <dbReference type="ARBA" id="ARBA00022801"/>
    </source>
</evidence>
<evidence type="ECO:0000256" key="3">
    <source>
        <dbReference type="ARBA" id="ARBA00012663"/>
    </source>
</evidence>
<dbReference type="GO" id="GO:0016231">
    <property type="term" value="F:beta-N-acetylglucosaminidase activity"/>
    <property type="evidence" value="ECO:0007669"/>
    <property type="project" value="TreeGrafter"/>
</dbReference>
<dbReference type="AlphaFoldDB" id="A0A9C6X0W3"/>
<keyword evidence="4" id="KW-0378">Hydrolase</keyword>
<dbReference type="PANTHER" id="PTHR22600">
    <property type="entry name" value="BETA-HEXOSAMINIDASE"/>
    <property type="match status" value="1"/>
</dbReference>